<name>A0A9X1YII8_9BURK</name>
<proteinExistence type="predicted"/>
<comment type="caution">
    <text evidence="2">The sequence shown here is derived from an EMBL/GenBank/DDBJ whole genome shotgun (WGS) entry which is preliminary data.</text>
</comment>
<evidence type="ECO:0000313" key="3">
    <source>
        <dbReference type="Proteomes" id="UP001139353"/>
    </source>
</evidence>
<reference evidence="2" key="1">
    <citation type="submission" date="2021-11" db="EMBL/GenBank/DDBJ databases">
        <title>BS-T2-15 a new species belonging to the Comamonadaceae family isolated from the soil of a French oak forest.</title>
        <authorList>
            <person name="Mieszkin S."/>
            <person name="Alain K."/>
        </authorList>
    </citation>
    <scope>NUCLEOTIDE SEQUENCE</scope>
    <source>
        <strain evidence="2">BS-T2-15</strain>
    </source>
</reference>
<evidence type="ECO:0000313" key="2">
    <source>
        <dbReference type="EMBL" id="MCK9686352.1"/>
    </source>
</evidence>
<dbReference type="AlphaFoldDB" id="A0A9X1YII8"/>
<accession>A0A9X1YII8</accession>
<feature type="region of interest" description="Disordered" evidence="1">
    <location>
        <begin position="19"/>
        <end position="89"/>
    </location>
</feature>
<dbReference type="RefSeq" id="WP_275682377.1">
    <property type="nucleotide sequence ID" value="NZ_JAJLJH010000002.1"/>
</dbReference>
<dbReference type="PROSITE" id="PS51257">
    <property type="entry name" value="PROKAR_LIPOPROTEIN"/>
    <property type="match status" value="1"/>
</dbReference>
<gene>
    <name evidence="2" type="ORF">LPC04_11605</name>
</gene>
<feature type="compositionally biased region" description="Pro residues" evidence="1">
    <location>
        <begin position="49"/>
        <end position="83"/>
    </location>
</feature>
<evidence type="ECO:0000256" key="1">
    <source>
        <dbReference type="SAM" id="MobiDB-lite"/>
    </source>
</evidence>
<dbReference type="Proteomes" id="UP001139353">
    <property type="component" value="Unassembled WGS sequence"/>
</dbReference>
<protein>
    <submittedName>
        <fullName evidence="2">Uncharacterized protein</fullName>
    </submittedName>
</protein>
<sequence>MQNSRRQFLRHVTFTYGTLSLVGCGGGQSADGKEAPSGSGGGPTTPVTSAPPPAPAPAPAPPAPAPSAPPPSPPPPAPAPAPSAPRTVNPAWIQSAPLNTWIAIPGTVHAGSAAAPGDDPLDFYSSSNRRLSYSGVGLRDCEIILAANGGHGDYAGNEVTSIDLSQDAPAWVLRSAASTTTASNVAYYADGKPSSRHTYWSTTWNEQRKRLMLHYSRFVYGTGVSFRASNGFNLDTNTWDAKGTWSDGYSVGCADSSGNCYAMGVNYFSLNKWTAATDTWSTVATFSEAINVNPVCYDSTRGHLFALAWGDGQGNTLGGLSTTLSAIRIVGSTKTNITFNASAALTQFKSDAPAYSAMEYDPVNDQYLFYQGAAGATSRVYVVKPNASSVWDMSILTLGAGSVVPDAAVGAGVFNRFKYVAALRGFVLMSTGTSNLYFLRTA</sequence>
<keyword evidence="3" id="KW-1185">Reference proteome</keyword>
<dbReference type="EMBL" id="JAJLJH010000002">
    <property type="protein sequence ID" value="MCK9686352.1"/>
    <property type="molecule type" value="Genomic_DNA"/>
</dbReference>
<organism evidence="2 3">
    <name type="scientific">Scleromatobacter humisilvae</name>
    <dbReference type="NCBI Taxonomy" id="2897159"/>
    <lineage>
        <taxon>Bacteria</taxon>
        <taxon>Pseudomonadati</taxon>
        <taxon>Pseudomonadota</taxon>
        <taxon>Betaproteobacteria</taxon>
        <taxon>Burkholderiales</taxon>
        <taxon>Sphaerotilaceae</taxon>
        <taxon>Scleromatobacter</taxon>
    </lineage>
</organism>